<dbReference type="Pfam" id="PF01882">
    <property type="entry name" value="DUF58"/>
    <property type="match status" value="1"/>
</dbReference>
<accession>A0A483CQC3</accession>
<organism evidence="2 3">
    <name type="scientific">Methanofollis fontis</name>
    <dbReference type="NCBI Taxonomy" id="2052832"/>
    <lineage>
        <taxon>Archaea</taxon>
        <taxon>Methanobacteriati</taxon>
        <taxon>Methanobacteriota</taxon>
        <taxon>Stenosarchaea group</taxon>
        <taxon>Methanomicrobia</taxon>
        <taxon>Methanomicrobiales</taxon>
        <taxon>Methanomicrobiaceae</taxon>
        <taxon>Methanofollis</taxon>
    </lineage>
</organism>
<proteinExistence type="predicted"/>
<keyword evidence="3" id="KW-1185">Reference proteome</keyword>
<dbReference type="InterPro" id="IPR002881">
    <property type="entry name" value="DUF58"/>
</dbReference>
<evidence type="ECO:0000259" key="1">
    <source>
        <dbReference type="Pfam" id="PF01882"/>
    </source>
</evidence>
<sequence length="429" mass="45972">MRPRPAAEGIAVLAVSLGVYALLFDDTAGMAAAGVLALFLVYRAGSFYREFALLLPTVTVKRTTGKRIARQGSRIRVASVVAHDPGTPLSVTFEDIAPPVAIVENVDPPRLQAPGETVLRSVLRLMAAGDTSFGGLVVRAHDPFFSGSLTLRGEGFSAPSLRITPESIPVAGAGRGDVSGEIEGGKNRILRGQETRGYREYIVGDSLEMVDWKLSAKYGTMIVREVEGISGGRPFVIVDLPDRRDAPGKEEFARYSMSVNGGVEGTFTRFGACPLLIVSGAEILSYLPSGSAEKEILDALSGITPTERAVHLYRYLDPVIARSRIRAIERTPGEAPEYRRRLSGILSAYSGNAPPLPFREGVGRAIRASGAATVLLYSTFRGDPSHLVQIALEARRQGMEMQVYALGAEGAGRAARLLAPHQIEAVEEI</sequence>
<dbReference type="PANTHER" id="PTHR34351:SF1">
    <property type="entry name" value="SLR1927 PROTEIN"/>
    <property type="match status" value="1"/>
</dbReference>
<evidence type="ECO:0000313" key="2">
    <source>
        <dbReference type="EMBL" id="TAJ45313.1"/>
    </source>
</evidence>
<protein>
    <recommendedName>
        <fullName evidence="1">DUF58 domain-containing protein</fullName>
    </recommendedName>
</protein>
<reference evidence="2 3" key="1">
    <citation type="submission" date="2017-11" db="EMBL/GenBank/DDBJ databases">
        <title>Isolation and Characterization of Methanofollis Species from Methane Seep Offshore SW Taiwan.</title>
        <authorList>
            <person name="Teng N.-H."/>
            <person name="Lai M.-C."/>
            <person name="Chen S.-C."/>
        </authorList>
    </citation>
    <scope>NUCLEOTIDE SEQUENCE [LARGE SCALE GENOMIC DNA]</scope>
    <source>
        <strain evidence="2 3">FWC-SCC2</strain>
    </source>
</reference>
<dbReference type="EMBL" id="PGCL01000001">
    <property type="protein sequence ID" value="TAJ45313.1"/>
    <property type="molecule type" value="Genomic_DNA"/>
</dbReference>
<feature type="domain" description="DUF58" evidence="1">
    <location>
        <begin position="198"/>
        <end position="303"/>
    </location>
</feature>
<dbReference type="PANTHER" id="PTHR34351">
    <property type="entry name" value="SLR1927 PROTEIN-RELATED"/>
    <property type="match status" value="1"/>
</dbReference>
<dbReference type="Proteomes" id="UP000292580">
    <property type="component" value="Unassembled WGS sequence"/>
</dbReference>
<comment type="caution">
    <text evidence="2">The sequence shown here is derived from an EMBL/GenBank/DDBJ whole genome shotgun (WGS) entry which is preliminary data.</text>
</comment>
<evidence type="ECO:0000313" key="3">
    <source>
        <dbReference type="Proteomes" id="UP000292580"/>
    </source>
</evidence>
<gene>
    <name evidence="2" type="ORF">CUJ86_00770</name>
</gene>
<dbReference type="OrthoDB" id="3263at2157"/>
<dbReference type="RefSeq" id="WP_130645659.1">
    <property type="nucleotide sequence ID" value="NZ_PGCL01000001.1"/>
</dbReference>
<name>A0A483CQC3_9EURY</name>
<dbReference type="AlphaFoldDB" id="A0A483CQC3"/>